<dbReference type="PANTHER" id="PTHR21304:SF0">
    <property type="entry name" value="MICOS COMPLEX SUBUNIT MIC10"/>
    <property type="match status" value="1"/>
</dbReference>
<dbReference type="RefSeq" id="XP_033165814.1">
    <property type="nucleotide sequence ID" value="XM_033309923.1"/>
</dbReference>
<evidence type="ECO:0000313" key="11">
    <source>
        <dbReference type="RefSeq" id="XP_033165814.1"/>
    </source>
</evidence>
<dbReference type="GO" id="GO:0061617">
    <property type="term" value="C:MICOS complex"/>
    <property type="evidence" value="ECO:0007669"/>
    <property type="project" value="UniProtKB-UniRule"/>
</dbReference>
<evidence type="ECO:0000256" key="1">
    <source>
        <dbReference type="ARBA" id="ARBA00002689"/>
    </source>
</evidence>
<protein>
    <recommendedName>
        <fullName evidence="9">MICOS complex subunit MIC10</fullName>
    </recommendedName>
</protein>
<dbReference type="Pfam" id="PF04418">
    <property type="entry name" value="DUF543"/>
    <property type="match status" value="1"/>
</dbReference>
<evidence type="ECO:0000256" key="3">
    <source>
        <dbReference type="ARBA" id="ARBA00006792"/>
    </source>
</evidence>
<evidence type="ECO:0000256" key="7">
    <source>
        <dbReference type="ARBA" id="ARBA00023128"/>
    </source>
</evidence>
<comment type="subcellular location">
    <subcellularLocation>
        <location evidence="2 9">Mitochondrion inner membrane</location>
        <topology evidence="2 9">Single-pass membrane protein</topology>
    </subcellularLocation>
</comment>
<dbReference type="PANTHER" id="PTHR21304">
    <property type="entry name" value="MICOS COMPLEX SUBUNIT MIC10"/>
    <property type="match status" value="1"/>
</dbReference>
<reference evidence="11" key="1">
    <citation type="submission" date="2025-08" db="UniProtKB">
        <authorList>
            <consortium name="RefSeq"/>
        </authorList>
    </citation>
    <scope>IDENTIFICATION</scope>
    <source>
        <strain evidence="11">Mau12</strain>
        <tissue evidence="11">Whole Body</tissue>
    </source>
</reference>
<evidence type="ECO:0000256" key="5">
    <source>
        <dbReference type="ARBA" id="ARBA00022792"/>
    </source>
</evidence>
<evidence type="ECO:0000256" key="6">
    <source>
        <dbReference type="ARBA" id="ARBA00022989"/>
    </source>
</evidence>
<comment type="subunit">
    <text evidence="9">Component of the mitochondrial contact site and cristae organizing system (MICOS) complex.</text>
</comment>
<accession>A0A6P8KPG8</accession>
<comment type="similarity">
    <text evidence="3 9">Belongs to the MICOS complex subunit Mic10 family.</text>
</comment>
<keyword evidence="10" id="KW-1185">Reference proteome</keyword>
<evidence type="ECO:0000256" key="4">
    <source>
        <dbReference type="ARBA" id="ARBA00022692"/>
    </source>
</evidence>
<keyword evidence="5 9" id="KW-0999">Mitochondrion inner membrane</keyword>
<dbReference type="GeneID" id="117144628"/>
<dbReference type="AlphaFoldDB" id="A0A6P8KPG8"/>
<organism evidence="10 11">
    <name type="scientific">Drosophila mauritiana</name>
    <name type="common">Fruit fly</name>
    <dbReference type="NCBI Taxonomy" id="7226"/>
    <lineage>
        <taxon>Eukaryota</taxon>
        <taxon>Metazoa</taxon>
        <taxon>Ecdysozoa</taxon>
        <taxon>Arthropoda</taxon>
        <taxon>Hexapoda</taxon>
        <taxon>Insecta</taxon>
        <taxon>Pterygota</taxon>
        <taxon>Neoptera</taxon>
        <taxon>Endopterygota</taxon>
        <taxon>Diptera</taxon>
        <taxon>Brachycera</taxon>
        <taxon>Muscomorpha</taxon>
        <taxon>Ephydroidea</taxon>
        <taxon>Drosophilidae</taxon>
        <taxon>Drosophila</taxon>
        <taxon>Sophophora</taxon>
    </lineage>
</organism>
<keyword evidence="6 9" id="KW-1133">Transmembrane helix</keyword>
<evidence type="ECO:0000313" key="10">
    <source>
        <dbReference type="Proteomes" id="UP000515162"/>
    </source>
</evidence>
<dbReference type="InterPro" id="IPR007512">
    <property type="entry name" value="Mic10"/>
</dbReference>
<name>A0A6P8KPG8_DROMA</name>
<proteinExistence type="inferred from homology"/>
<evidence type="ECO:0000256" key="9">
    <source>
        <dbReference type="RuleBase" id="RU363011"/>
    </source>
</evidence>
<evidence type="ECO:0000256" key="8">
    <source>
        <dbReference type="ARBA" id="ARBA00023136"/>
    </source>
</evidence>
<dbReference type="Proteomes" id="UP000515162">
    <property type="component" value="Chromosome 3R"/>
</dbReference>
<gene>
    <name evidence="11" type="primary">LOC117144628</name>
</gene>
<keyword evidence="7 9" id="KW-0496">Mitochondrion</keyword>
<keyword evidence="8 9" id="KW-0472">Membrane</keyword>
<feature type="transmembrane region" description="Helical" evidence="9">
    <location>
        <begin position="23"/>
        <end position="41"/>
    </location>
</feature>
<comment type="function">
    <text evidence="1 9">Component of the MICOS complex, a large protein complex of the mitochondrial inner membrane that plays crucial roles in the maintenance of crista junctions, inner membrane architecture, and formation of contact sites to the outer membrane.</text>
</comment>
<evidence type="ECO:0000256" key="2">
    <source>
        <dbReference type="ARBA" id="ARBA00004434"/>
    </source>
</evidence>
<keyword evidence="4 9" id="KW-0812">Transmembrane</keyword>
<sequence length="72" mass="7955">MTSHDNIFEEKICKRLDHCVSDVVIKGCGGVIIGSAVSFLILKRRAWPVWLGAGFGMGIAYRTCEKDLNSLK</sequence>